<name>A0A2T0XJ06_9BURK</name>
<dbReference type="RefSeq" id="WP_259673375.1">
    <property type="nucleotide sequence ID" value="NZ_PVTV01000011.1"/>
</dbReference>
<organism evidence="3 4">
    <name type="scientific">Jezberella montanilacus</name>
    <dbReference type="NCBI Taxonomy" id="323426"/>
    <lineage>
        <taxon>Bacteria</taxon>
        <taxon>Pseudomonadati</taxon>
        <taxon>Pseudomonadota</taxon>
        <taxon>Betaproteobacteria</taxon>
        <taxon>Burkholderiales</taxon>
        <taxon>Alcaligenaceae</taxon>
        <taxon>Jezberella</taxon>
    </lineage>
</organism>
<dbReference type="Gene3D" id="3.10.20.280">
    <property type="entry name" value="RnfH-like"/>
    <property type="match status" value="1"/>
</dbReference>
<protein>
    <recommendedName>
        <fullName evidence="2">UPF0125 protein BCM14_0381</fullName>
    </recommendedName>
</protein>
<dbReference type="SUPFAM" id="SSF54285">
    <property type="entry name" value="MoaD/ThiS"/>
    <property type="match status" value="1"/>
</dbReference>
<comment type="similarity">
    <text evidence="1 2">Belongs to the UPF0125 (RnfH) family.</text>
</comment>
<evidence type="ECO:0000256" key="1">
    <source>
        <dbReference type="ARBA" id="ARBA00010645"/>
    </source>
</evidence>
<gene>
    <name evidence="3" type="ORF">BCM14_0381</name>
</gene>
<dbReference type="HAMAP" id="MF_00460">
    <property type="entry name" value="UPF0125_RnfH"/>
    <property type="match status" value="1"/>
</dbReference>
<dbReference type="InterPro" id="IPR016155">
    <property type="entry name" value="Mopterin_synth/thiamin_S_b"/>
</dbReference>
<dbReference type="NCBIfam" id="NF002490">
    <property type="entry name" value="PRK01777.1"/>
    <property type="match status" value="1"/>
</dbReference>
<dbReference type="Proteomes" id="UP000238308">
    <property type="component" value="Unassembled WGS sequence"/>
</dbReference>
<evidence type="ECO:0000313" key="3">
    <source>
        <dbReference type="EMBL" id="PRY98944.1"/>
    </source>
</evidence>
<dbReference type="InterPro" id="IPR037021">
    <property type="entry name" value="RnfH_sf"/>
</dbReference>
<evidence type="ECO:0000313" key="4">
    <source>
        <dbReference type="Proteomes" id="UP000238308"/>
    </source>
</evidence>
<dbReference type="PANTHER" id="PTHR37483:SF1">
    <property type="entry name" value="UPF0125 PROTEIN RATB"/>
    <property type="match status" value="1"/>
</dbReference>
<dbReference type="EMBL" id="PVTV01000011">
    <property type="protein sequence ID" value="PRY98944.1"/>
    <property type="molecule type" value="Genomic_DNA"/>
</dbReference>
<dbReference type="Pfam" id="PF03658">
    <property type="entry name" value="Ub-RnfH"/>
    <property type="match status" value="1"/>
</dbReference>
<accession>A0A2T0XJ06</accession>
<reference evidence="3 4" key="1">
    <citation type="submission" date="2018-03" db="EMBL/GenBank/DDBJ databases">
        <title>Genomic Encyclopedia of Type Strains, Phase III (KMG-III): the genomes of soil and plant-associated and newly described type strains.</title>
        <authorList>
            <person name="Whitman W."/>
        </authorList>
    </citation>
    <scope>NUCLEOTIDE SEQUENCE [LARGE SCALE GENOMIC DNA]</scope>
    <source>
        <strain evidence="3 4">MWH-P2sevCIIIb</strain>
    </source>
</reference>
<proteinExistence type="inferred from homology"/>
<comment type="caution">
    <text evidence="3">The sequence shown here is derived from an EMBL/GenBank/DDBJ whole genome shotgun (WGS) entry which is preliminary data.</text>
</comment>
<dbReference type="AlphaFoldDB" id="A0A2T0XJ06"/>
<evidence type="ECO:0000256" key="2">
    <source>
        <dbReference type="HAMAP-Rule" id="MF_00460"/>
    </source>
</evidence>
<dbReference type="PANTHER" id="PTHR37483">
    <property type="entry name" value="UPF0125 PROTEIN RATB"/>
    <property type="match status" value="1"/>
</dbReference>
<sequence>MNAVSQTVLCSMINVTICYPQEDQNWQVDLSLQSGSCVQDAINASGVLQQFPALDLAKNGVGVYGKLARMDQLLKENDRVEIYRPLTFDPKISRRRRAIHREKTRNIKKKVPIDDLTKV</sequence>
<dbReference type="InterPro" id="IPR005346">
    <property type="entry name" value="RnfH"/>
</dbReference>
<keyword evidence="4" id="KW-1185">Reference proteome</keyword>